<feature type="transmembrane region" description="Helical" evidence="1">
    <location>
        <begin position="12"/>
        <end position="35"/>
    </location>
</feature>
<dbReference type="Proteomes" id="UP001355298">
    <property type="component" value="Unassembled WGS sequence"/>
</dbReference>
<protein>
    <submittedName>
        <fullName evidence="2">Uncharacterized protein</fullName>
    </submittedName>
</protein>
<dbReference type="EMBL" id="JAYMGW010000006">
    <property type="protein sequence ID" value="MEC4265531.1"/>
    <property type="molecule type" value="Genomic_DNA"/>
</dbReference>
<name>A0ABU6IR77_9FLAO</name>
<proteinExistence type="predicted"/>
<dbReference type="RefSeq" id="WP_326278543.1">
    <property type="nucleotide sequence ID" value="NZ_JAYKYV010000006.1"/>
</dbReference>
<keyword evidence="1" id="KW-1133">Transmembrane helix</keyword>
<gene>
    <name evidence="2" type="ORF">VOP03_09250</name>
</gene>
<reference evidence="2 3" key="1">
    <citation type="submission" date="2024-01" db="EMBL/GenBank/DDBJ databases">
        <title>The strains designed SYSU M86414 and SYSU M84420 isolated from the marine sediment in San Sha City (Hainan Province, China).</title>
        <authorList>
            <person name="Guo D."/>
        </authorList>
    </citation>
    <scope>NUCLEOTIDE SEQUENCE [LARGE SCALE GENOMIC DNA]</scope>
    <source>
        <strain evidence="2 3">SYSU M84420</strain>
    </source>
</reference>
<feature type="transmembrane region" description="Helical" evidence="1">
    <location>
        <begin position="41"/>
        <end position="62"/>
    </location>
</feature>
<keyword evidence="3" id="KW-1185">Reference proteome</keyword>
<evidence type="ECO:0000256" key="1">
    <source>
        <dbReference type="SAM" id="Phobius"/>
    </source>
</evidence>
<evidence type="ECO:0000313" key="2">
    <source>
        <dbReference type="EMBL" id="MEC4265531.1"/>
    </source>
</evidence>
<accession>A0ABU6IR77</accession>
<evidence type="ECO:0000313" key="3">
    <source>
        <dbReference type="Proteomes" id="UP001355298"/>
    </source>
</evidence>
<comment type="caution">
    <text evidence="2">The sequence shown here is derived from an EMBL/GenBank/DDBJ whole genome shotgun (WGS) entry which is preliminary data.</text>
</comment>
<sequence>MGVLKNLRKEIGANPIILITALVLDVLVLGVFIWSKAGSDPLVVIVALALMVLIFFGERFFLGKKRTVEEE</sequence>
<keyword evidence="1" id="KW-0812">Transmembrane</keyword>
<organism evidence="2 3">
    <name type="scientific">Flagellimonas halotolerans</name>
    <dbReference type="NCBI Taxonomy" id="3112164"/>
    <lineage>
        <taxon>Bacteria</taxon>
        <taxon>Pseudomonadati</taxon>
        <taxon>Bacteroidota</taxon>
        <taxon>Flavobacteriia</taxon>
        <taxon>Flavobacteriales</taxon>
        <taxon>Flavobacteriaceae</taxon>
        <taxon>Flagellimonas</taxon>
    </lineage>
</organism>
<keyword evidence="1" id="KW-0472">Membrane</keyword>